<keyword evidence="1" id="KW-0812">Transmembrane</keyword>
<organism evidence="2 3">
    <name type="scientific">Inachis io cypovirus 2</name>
    <dbReference type="NCBI Taxonomy" id="1382295"/>
    <lineage>
        <taxon>Viruses</taxon>
        <taxon>Riboviria</taxon>
        <taxon>Orthornavirae</taxon>
        <taxon>Duplornaviricota</taxon>
        <taxon>Resentoviricetes</taxon>
        <taxon>Reovirales</taxon>
        <taxon>Spinareoviridae</taxon>
        <taxon>Cypovirus</taxon>
        <taxon>Cypovirus inachidis</taxon>
        <taxon>Cypovirus 2</taxon>
    </lineage>
</organism>
<evidence type="ECO:0000313" key="3">
    <source>
        <dbReference type="Proteomes" id="UP000095968"/>
    </source>
</evidence>
<accession>W6EJ73</accession>
<reference evidence="2 3" key="1">
    <citation type="submission" date="2013-01" db="EMBL/GenBank/DDBJ databases">
        <title>Genome sequence of type 2 cypovirus, Inachis io cypovirus 2.</title>
        <authorList>
            <person name="Rao S."/>
            <person name="Carner G.G."/>
            <person name="Sutton G."/>
            <person name="Mertens P.P.C."/>
        </authorList>
    </citation>
    <scope>NUCLEOTIDE SEQUENCE [LARGE SCALE GENOMIC DNA]</scope>
</reference>
<protein>
    <submittedName>
        <fullName evidence="2">Polyhedrin</fullName>
    </submittedName>
</protein>
<dbReference type="Proteomes" id="UP000095968">
    <property type="component" value="Genome"/>
</dbReference>
<proteinExistence type="predicted"/>
<name>W6EJ73_9REOV</name>
<dbReference type="OrthoDB" id="27769at10239"/>
<keyword evidence="1" id="KW-0472">Membrane</keyword>
<dbReference type="InterPro" id="IPR035239">
    <property type="entry name" value="CPV_Polyhedrin"/>
</dbReference>
<evidence type="ECO:0000313" key="2">
    <source>
        <dbReference type="EMBL" id="AHJ14800.1"/>
    </source>
</evidence>
<dbReference type="KEGG" id="vg:18388482"/>
<keyword evidence="1" id="KW-1133">Transmembrane helix</keyword>
<feature type="transmembrane region" description="Helical" evidence="1">
    <location>
        <begin position="275"/>
        <end position="296"/>
    </location>
</feature>
<evidence type="ECO:0000256" key="1">
    <source>
        <dbReference type="SAM" id="Phobius"/>
    </source>
</evidence>
<keyword evidence="3" id="KW-1185">Reference proteome</keyword>
<dbReference type="Pfam" id="PF17515">
    <property type="entry name" value="CPV_Polyhedrin"/>
    <property type="match status" value="1"/>
</dbReference>
<dbReference type="EMBL" id="KC588375">
    <property type="protein sequence ID" value="AHJ14800.1"/>
    <property type="molecule type" value="Genomic_RNA"/>
</dbReference>
<dbReference type="RefSeq" id="YP_009002596.1">
    <property type="nucleotide sequence ID" value="NC_023495.1"/>
</dbReference>
<sequence length="312" mass="36280">MPYDVYQNRDDDLRLRQQHLRDREIEVAPTVPGASIKALIILKYKDGRYKIYNLTSTAFINVWLGYDDLVWYNNHSYCKPVHGSKHNMQAFNNIDMDYSGEGSPPYDITYPYEAMVILNGNYNIDEADVFACDEDGQTHRDWHLSRDIAPGAISHNQWKQLGMHSWYTTVSLCQDWTLEVVLPVKDDKAYSLANPRTIFRTLIRNVVKSVIRRCTGEREVIDYCRSKKLNYPVAQLSLLPAVEQACMATSICTTKCLEYAITTSTSQHGYGSYSYLFYSFSFSFINIFIIIIYPSYYSYHMFIHYFGKNHLI</sequence>
<dbReference type="GeneID" id="18388482"/>